<dbReference type="AlphaFoldDB" id="F8H330"/>
<reference key="2">
    <citation type="submission" date="2011-06" db="EMBL/GenBank/DDBJ databases">
        <title>Complete Genome Sequence of Pseudomonas stutzeri Strain CGMCC 1.1803.</title>
        <authorList>
            <person name="Yan Y."/>
            <person name="Chen M."/>
            <person name="Lu W."/>
            <person name="Zhang W."/>
            <person name="Ping S."/>
            <person name="Lin M."/>
        </authorList>
    </citation>
    <scope>NUCLEOTIDE SEQUENCE</scope>
    <source>
        <strain>ATCC 17588</strain>
    </source>
</reference>
<name>F8H330_STUS2</name>
<dbReference type="KEGG" id="psz:PSTAB_3773"/>
<feature type="region of interest" description="Disordered" evidence="1">
    <location>
        <begin position="67"/>
        <end position="88"/>
    </location>
</feature>
<dbReference type="HOGENOM" id="CLU_2466733_0_0_6"/>
<dbReference type="Proteomes" id="UP000008932">
    <property type="component" value="Chromosome"/>
</dbReference>
<organism evidence="2 3">
    <name type="scientific">Stutzerimonas stutzeri (strain ATCC 17588 / DSM 5190 / CCUG 11256 / JCM 5965 / LMG 11199 / NBRC 14165 / NCIMB 11358 / Stanier 221)</name>
    <name type="common">Pseudomonas stutzeri</name>
    <dbReference type="NCBI Taxonomy" id="96563"/>
    <lineage>
        <taxon>Bacteria</taxon>
        <taxon>Pseudomonadati</taxon>
        <taxon>Pseudomonadota</taxon>
        <taxon>Gammaproteobacteria</taxon>
        <taxon>Pseudomonadales</taxon>
        <taxon>Pseudomonadaceae</taxon>
        <taxon>Stutzerimonas</taxon>
    </lineage>
</organism>
<reference evidence="2 3" key="1">
    <citation type="journal article" date="2011" name="J. Bacteriol.">
        <title>Complete Genome Sequence of the Type Strain Pseudomonas stutzeri CGMCC 1.1803.</title>
        <authorList>
            <person name="Chen M."/>
            <person name="Yan Y."/>
            <person name="Zhang W."/>
            <person name="Lu W."/>
            <person name="Wang J."/>
            <person name="Ping S."/>
            <person name="Lin M."/>
        </authorList>
    </citation>
    <scope>NUCLEOTIDE SEQUENCE [LARGE SCALE GENOMIC DNA]</scope>
    <source>
        <strain evidence="3">ATCC 17588 / DSM 5190 / CCUG 11256 / JCM 5965 / LMG 11199 / NCIMB 11358 / Stanier 221</strain>
    </source>
</reference>
<protein>
    <submittedName>
        <fullName evidence="2">Uncharacterized protein</fullName>
    </submittedName>
</protein>
<gene>
    <name evidence="2" type="ordered locus">PSTAB_3773</name>
</gene>
<evidence type="ECO:0000256" key="1">
    <source>
        <dbReference type="SAM" id="MobiDB-lite"/>
    </source>
</evidence>
<feature type="compositionally biased region" description="Polar residues" evidence="1">
    <location>
        <begin position="73"/>
        <end position="88"/>
    </location>
</feature>
<reference evidence="3" key="3">
    <citation type="submission" date="2011-06" db="EMBL/GenBank/DDBJ databases">
        <title>Complete genome sequence of Pseudomonas stutzeri strain CGMCC 1.1803.</title>
        <authorList>
            <person name="Yan Y."/>
            <person name="Chen M."/>
            <person name="Lu W."/>
            <person name="Zhang W."/>
            <person name="Ping S."/>
            <person name="Lin M."/>
        </authorList>
    </citation>
    <scope>NUCLEOTIDE SEQUENCE [LARGE SCALE GENOMIC DNA]</scope>
    <source>
        <strain evidence="3">ATCC 17588 / DSM 5190 / CCUG 11256 / JCM 5965 / LMG 11199 / NCIMB 11358 / Stanier 221</strain>
    </source>
</reference>
<accession>F8H330</accession>
<dbReference type="EMBL" id="CP002881">
    <property type="protein sequence ID" value="AEJ07054.1"/>
    <property type="molecule type" value="Genomic_DNA"/>
</dbReference>
<feature type="region of interest" description="Disordered" evidence="1">
    <location>
        <begin position="1"/>
        <end position="34"/>
    </location>
</feature>
<evidence type="ECO:0000313" key="2">
    <source>
        <dbReference type="EMBL" id="AEJ07054.1"/>
    </source>
</evidence>
<sequence>MHAHRLLLGNVGANLSNTADQGRRAPQLRWRDSSRSRRGHLVPYAGLNLIRFNGIRNFPISAFASRHPDKNAVESNQDLGRTPWQWRN</sequence>
<proteinExistence type="predicted"/>
<evidence type="ECO:0000313" key="3">
    <source>
        <dbReference type="Proteomes" id="UP000008932"/>
    </source>
</evidence>